<dbReference type="Gene3D" id="2.60.200.40">
    <property type="match status" value="1"/>
</dbReference>
<evidence type="ECO:0000313" key="3">
    <source>
        <dbReference type="Proteomes" id="UP000433071"/>
    </source>
</evidence>
<dbReference type="Proteomes" id="UP000433071">
    <property type="component" value="Unassembled WGS sequence"/>
</dbReference>
<dbReference type="EMBL" id="WMLB01000006">
    <property type="protein sequence ID" value="MTH67252.1"/>
    <property type="molecule type" value="Genomic_DNA"/>
</dbReference>
<feature type="domain" description="DAGKc" evidence="1">
    <location>
        <begin position="38"/>
        <end position="166"/>
    </location>
</feature>
<gene>
    <name evidence="2" type="ORF">GJ743_02560</name>
</gene>
<proteinExistence type="predicted"/>
<keyword evidence="3" id="KW-1185">Reference proteome</keyword>
<dbReference type="AlphaFoldDB" id="A0A6I3M567"/>
<dbReference type="SMART" id="SM00046">
    <property type="entry name" value="DAGKc"/>
    <property type="match status" value="1"/>
</dbReference>
<name>A0A6I3M567_9MICO</name>
<reference evidence="2 3" key="1">
    <citation type="submission" date="2019-11" db="EMBL/GenBank/DDBJ databases">
        <title>Agromyces kandeliae sp. nov., isolated from mangrove soil.</title>
        <authorList>
            <person name="Wang R."/>
        </authorList>
    </citation>
    <scope>NUCLEOTIDE SEQUENCE [LARGE SCALE GENOMIC DNA]</scope>
    <source>
        <strain evidence="2 3">JCM 11433</strain>
    </source>
</reference>
<dbReference type="Pfam" id="PF00781">
    <property type="entry name" value="DAGK_cat"/>
    <property type="match status" value="1"/>
</dbReference>
<dbReference type="Gene3D" id="3.40.50.10330">
    <property type="entry name" value="Probable inorganic polyphosphate/atp-NAD kinase, domain 1"/>
    <property type="match status" value="1"/>
</dbReference>
<protein>
    <recommendedName>
        <fullName evidence="1">DAGKc domain-containing protein</fullName>
    </recommendedName>
</protein>
<sequence length="359" mass="38022">MGTGRAAPRTRRVGRVRRAPRERVVAAPGRDRALPASTDGEGVFVVLNRSAGTSVVRSDPANVLRERLPQAELHFLEPGEDPAAVVADALARPAAPRIVGVCGGDGSVAAVAHVARRAGVPLLVVPGGTFNHFARTAGVASADDAVDALQAGEGVRADVAELVFGETEPITVMNAASVGVYPDVIALREQLRPRLGKWLAGIIAAERVLRRTDPVAVVIEGRRAEVWALFVGVGRNDRGIHAPLQRRELDDGVLDVRVLHRGSRTGAIAALAFGQRTAAVLRRLRLVPERVEAFRTTDLTVDVRPRNGQPPGFVHDGEIALEAPAAASADLSAPGYRTRIRVVPGAVDVYRPATHPPAR</sequence>
<dbReference type="PROSITE" id="PS50146">
    <property type="entry name" value="DAGK"/>
    <property type="match status" value="1"/>
</dbReference>
<dbReference type="InterPro" id="IPR001206">
    <property type="entry name" value="Diacylglycerol_kinase_cat_dom"/>
</dbReference>
<dbReference type="SUPFAM" id="SSF111331">
    <property type="entry name" value="NAD kinase/diacylglycerol kinase-like"/>
    <property type="match status" value="1"/>
</dbReference>
<evidence type="ECO:0000259" key="1">
    <source>
        <dbReference type="PROSITE" id="PS50146"/>
    </source>
</evidence>
<dbReference type="RefSeq" id="WP_155050330.1">
    <property type="nucleotide sequence ID" value="NZ_BAAAIB010000006.1"/>
</dbReference>
<dbReference type="InterPro" id="IPR017438">
    <property type="entry name" value="ATP-NAD_kinase_N"/>
</dbReference>
<evidence type="ECO:0000313" key="2">
    <source>
        <dbReference type="EMBL" id="MTH67252.1"/>
    </source>
</evidence>
<comment type="caution">
    <text evidence="2">The sequence shown here is derived from an EMBL/GenBank/DDBJ whole genome shotgun (WGS) entry which is preliminary data.</text>
</comment>
<dbReference type="OrthoDB" id="5242960at2"/>
<organism evidence="2 3">
    <name type="scientific">Agromyces bracchium</name>
    <dbReference type="NCBI Taxonomy" id="88376"/>
    <lineage>
        <taxon>Bacteria</taxon>
        <taxon>Bacillati</taxon>
        <taxon>Actinomycetota</taxon>
        <taxon>Actinomycetes</taxon>
        <taxon>Micrococcales</taxon>
        <taxon>Microbacteriaceae</taxon>
        <taxon>Agromyces</taxon>
    </lineage>
</organism>
<accession>A0A6I3M567</accession>
<dbReference type="InterPro" id="IPR016064">
    <property type="entry name" value="NAD/diacylglycerol_kinase_sf"/>
</dbReference>
<dbReference type="GO" id="GO:0016301">
    <property type="term" value="F:kinase activity"/>
    <property type="evidence" value="ECO:0007669"/>
    <property type="project" value="InterPro"/>
</dbReference>